<dbReference type="InterPro" id="IPR006497">
    <property type="entry name" value="Phage_lambda_VrpO_N"/>
</dbReference>
<comment type="caution">
    <text evidence="3">The sequence shown here is derived from an EMBL/GenBank/DDBJ whole genome shotgun (WGS) entry which is preliminary data.</text>
</comment>
<feature type="compositionally biased region" description="Low complexity" evidence="1">
    <location>
        <begin position="169"/>
        <end position="182"/>
    </location>
</feature>
<dbReference type="eggNOG" id="ENOG502ZF58">
    <property type="taxonomic scope" value="Bacteria"/>
</dbReference>
<proteinExistence type="predicted"/>
<sequence length="324" mass="36744">MEVAMSIVRHVDFANKRRLVDKSGEQVASLDNGYMRLATSISRLKPKLKMAGREHQVFDAVIDCTYGWNKSEDKVTNTYLAEMTGLDDSDIGNALKVLAERKIINLRKIGGFKLVSVNVNLDQWQLERLPKKRPKTPQKKLGEITQKVGQKKVSSLAKSPNTKNSLTKDNNINNFSSENSNESSDHSLDNILTLKADAVVCSPKGNKWGNADDLKAAQWIYSQVLIISPSTKEPNWSSWANDVRLMRQLDGHTHQEICRLFQWANRDSFWCSVVLSPAKLRKKWATLVIQSQQLNRMKRVSGNLQPARQSIDYESTEWMEGIDV</sequence>
<dbReference type="InterPro" id="IPR036388">
    <property type="entry name" value="WH-like_DNA-bd_sf"/>
</dbReference>
<gene>
    <name evidence="3" type="ORF">PROVALCAL_00632</name>
</gene>
<dbReference type="Pfam" id="PF04492">
    <property type="entry name" value="Phage_rep_O"/>
    <property type="match status" value="1"/>
</dbReference>
<feature type="region of interest" description="Disordered" evidence="1">
    <location>
        <begin position="147"/>
        <end position="184"/>
    </location>
</feature>
<dbReference type="GO" id="GO:0006260">
    <property type="term" value="P:DNA replication"/>
    <property type="evidence" value="ECO:0007669"/>
    <property type="project" value="InterPro"/>
</dbReference>
<dbReference type="EMBL" id="ABXW01000011">
    <property type="protein sequence ID" value="EEB47291.1"/>
    <property type="molecule type" value="Genomic_DNA"/>
</dbReference>
<evidence type="ECO:0000313" key="4">
    <source>
        <dbReference type="Proteomes" id="UP000003729"/>
    </source>
</evidence>
<accession>B6XBD4</accession>
<dbReference type="Gene3D" id="1.10.10.10">
    <property type="entry name" value="Winged helix-like DNA-binding domain superfamily/Winged helix DNA-binding domain"/>
    <property type="match status" value="1"/>
</dbReference>
<evidence type="ECO:0000256" key="1">
    <source>
        <dbReference type="SAM" id="MobiDB-lite"/>
    </source>
</evidence>
<reference evidence="3 4" key="1">
    <citation type="submission" date="2008-10" db="EMBL/GenBank/DDBJ databases">
        <title>Draft genome sequence of Providencia alcalifaciens (DSM 30120).</title>
        <authorList>
            <person name="Sudarsanam P."/>
            <person name="Ley R."/>
            <person name="Guruge J."/>
            <person name="Turnbaugh P.J."/>
            <person name="Mahowald M."/>
            <person name="Liep D."/>
            <person name="Gordon J."/>
        </authorList>
    </citation>
    <scope>NUCLEOTIDE SEQUENCE [LARGE SCALE GENOMIC DNA]</scope>
    <source>
        <strain evidence="3 4">DSM 30120</strain>
    </source>
</reference>
<reference evidence="3 4" key="2">
    <citation type="submission" date="2008-10" db="EMBL/GenBank/DDBJ databases">
        <authorList>
            <person name="Fulton L."/>
            <person name="Clifton S."/>
            <person name="Fulton B."/>
            <person name="Xu J."/>
            <person name="Minx P."/>
            <person name="Pepin K.H."/>
            <person name="Johnson M."/>
            <person name="Bhonagiri V."/>
            <person name="Nash W.E."/>
            <person name="Mardis E.R."/>
            <person name="Wilson R.K."/>
        </authorList>
    </citation>
    <scope>NUCLEOTIDE SEQUENCE [LARGE SCALE GENOMIC DNA]</scope>
    <source>
        <strain evidence="3 4">DSM 30120</strain>
    </source>
</reference>
<evidence type="ECO:0000313" key="3">
    <source>
        <dbReference type="EMBL" id="EEB47291.1"/>
    </source>
</evidence>
<name>B6XBD4_9GAMM</name>
<feature type="compositionally biased region" description="Polar residues" evidence="1">
    <location>
        <begin position="152"/>
        <end position="168"/>
    </location>
</feature>
<feature type="domain" description="Bacteriophage lambda Replication protein O N-terminal" evidence="2">
    <location>
        <begin position="27"/>
        <end position="124"/>
    </location>
</feature>
<evidence type="ECO:0000259" key="2">
    <source>
        <dbReference type="Pfam" id="PF04492"/>
    </source>
</evidence>
<dbReference type="Proteomes" id="UP000003729">
    <property type="component" value="Unassembled WGS sequence"/>
</dbReference>
<protein>
    <submittedName>
        <fullName evidence="3">Phage replication protein O domain protein</fullName>
    </submittedName>
</protein>
<dbReference type="AlphaFoldDB" id="B6XBD4"/>
<organism evidence="3 4">
    <name type="scientific">Providencia alcalifaciens DSM 30120</name>
    <dbReference type="NCBI Taxonomy" id="520999"/>
    <lineage>
        <taxon>Bacteria</taxon>
        <taxon>Pseudomonadati</taxon>
        <taxon>Pseudomonadota</taxon>
        <taxon>Gammaproteobacteria</taxon>
        <taxon>Enterobacterales</taxon>
        <taxon>Morganellaceae</taxon>
        <taxon>Providencia</taxon>
    </lineage>
</organism>
<dbReference type="NCBIfam" id="TIGR01610">
    <property type="entry name" value="phage_O_Nterm"/>
    <property type="match status" value="1"/>
</dbReference>